<sequence>MFRKKATDEGSNFWISYADLMAGLLFVFILLIGAIVSKSIILKSNLHEKEDRLAMLSSNLEHKEEKLGELSRSLSENQRLLLQKDQSLDESRKQISEQLHTLKLREDEIKKLNRMLLAANTQQDLLSKKIVLVQNLLKESNSTLNKAKMSLEERNKMLEHYKGQIVVLSDQLSDVNETVQEKNKKLLELLNALDEKETKYDTLVENLQKQKARIKSLTGIKLKVIAALKEALGDKIDIDKKSGSLRLSSNILFDKGSAVLKDDAKVQLKKAFEEYIGTLVTNPKIKPHLDKIIIEGHTDSDGGYLYNLDLSQRRAFAVMNYLLTLDIAKKYNLKPLLIASGRSYLDAIKVNGVEDKNASRRIEIKFRLKNEDAMHEIEKVLDAK</sequence>
<proteinExistence type="predicted"/>
<keyword evidence="1 3" id="KW-0472">Membrane</keyword>
<dbReference type="EMBL" id="CP011308">
    <property type="protein sequence ID" value="AKF24682.1"/>
    <property type="molecule type" value="Genomic_DNA"/>
</dbReference>
<dbReference type="PANTHER" id="PTHR30329:SF21">
    <property type="entry name" value="LIPOPROTEIN YIAD-RELATED"/>
    <property type="match status" value="1"/>
</dbReference>
<dbReference type="Proteomes" id="UP000034444">
    <property type="component" value="Chromosome"/>
</dbReference>
<keyword evidence="3" id="KW-0812">Transmembrane</keyword>
<dbReference type="AlphaFoldDB" id="A0A7U4RQF6"/>
<keyword evidence="6" id="KW-1185">Reference proteome</keyword>
<dbReference type="OrthoDB" id="9805566at2"/>
<protein>
    <recommendedName>
        <fullName evidence="4">OmpA-like domain-containing protein</fullName>
    </recommendedName>
</protein>
<dbReference type="PANTHER" id="PTHR30329">
    <property type="entry name" value="STATOR ELEMENT OF FLAGELLAR MOTOR COMPLEX"/>
    <property type="match status" value="1"/>
</dbReference>
<evidence type="ECO:0000313" key="6">
    <source>
        <dbReference type="Proteomes" id="UP000034444"/>
    </source>
</evidence>
<dbReference type="PROSITE" id="PS51123">
    <property type="entry name" value="OMPA_2"/>
    <property type="match status" value="1"/>
</dbReference>
<dbReference type="GO" id="GO:0016020">
    <property type="term" value="C:membrane"/>
    <property type="evidence" value="ECO:0007669"/>
    <property type="project" value="UniProtKB-UniRule"/>
</dbReference>
<reference evidence="6" key="2">
    <citation type="journal article" date="2017" name="Stand. Genomic Sci.">
        <title>Complete genome sequence of the sulfur-oxidizing chemolithoautotrophic Sulfurovum lithotrophicum 42BKTT.</title>
        <authorList>
            <person name="Jeon W."/>
            <person name="Priscilla L."/>
            <person name="Park G."/>
            <person name="Lee H."/>
            <person name="Lee N."/>
            <person name="Lee D."/>
            <person name="Kwon H."/>
            <person name="Ahn I."/>
            <person name="Lee C."/>
            <person name="Lee H."/>
            <person name="Ahn J."/>
        </authorList>
    </citation>
    <scope>NUCLEOTIDE SEQUENCE [LARGE SCALE GENOMIC DNA]</scope>
    <source>
        <strain evidence="6">ATCC BAA-797 / 42BKT</strain>
    </source>
</reference>
<organism evidence="5 6">
    <name type="scientific">Sulfurovum lithotrophicum</name>
    <dbReference type="NCBI Taxonomy" id="206403"/>
    <lineage>
        <taxon>Bacteria</taxon>
        <taxon>Pseudomonadati</taxon>
        <taxon>Campylobacterota</taxon>
        <taxon>Epsilonproteobacteria</taxon>
        <taxon>Campylobacterales</taxon>
        <taxon>Sulfurovaceae</taxon>
        <taxon>Sulfurovum</taxon>
    </lineage>
</organism>
<evidence type="ECO:0000256" key="3">
    <source>
        <dbReference type="SAM" id="Phobius"/>
    </source>
</evidence>
<keyword evidence="3" id="KW-1133">Transmembrane helix</keyword>
<accession>A0A7U4RQF6</accession>
<dbReference type="InterPro" id="IPR050330">
    <property type="entry name" value="Bact_OuterMem_StrucFunc"/>
</dbReference>
<dbReference type="RefSeq" id="WP_046550775.1">
    <property type="nucleotide sequence ID" value="NZ_CP011308.1"/>
</dbReference>
<gene>
    <name evidence="5" type="ORF">YH65_04230</name>
</gene>
<evidence type="ECO:0000313" key="5">
    <source>
        <dbReference type="EMBL" id="AKF24682.1"/>
    </source>
</evidence>
<evidence type="ECO:0000259" key="4">
    <source>
        <dbReference type="PROSITE" id="PS51123"/>
    </source>
</evidence>
<dbReference type="CDD" id="cd07185">
    <property type="entry name" value="OmpA_C-like"/>
    <property type="match status" value="1"/>
</dbReference>
<feature type="coiled-coil region" evidence="2">
    <location>
        <begin position="46"/>
        <end position="73"/>
    </location>
</feature>
<name>A0A7U4RQF6_9BACT</name>
<evidence type="ECO:0000256" key="1">
    <source>
        <dbReference type="PROSITE-ProRule" id="PRU00473"/>
    </source>
</evidence>
<evidence type="ECO:0000256" key="2">
    <source>
        <dbReference type="SAM" id="Coils"/>
    </source>
</evidence>
<dbReference type="Gene3D" id="3.30.1330.60">
    <property type="entry name" value="OmpA-like domain"/>
    <property type="match status" value="1"/>
</dbReference>
<feature type="transmembrane region" description="Helical" evidence="3">
    <location>
        <begin position="20"/>
        <end position="42"/>
    </location>
</feature>
<dbReference type="Pfam" id="PF00691">
    <property type="entry name" value="OmpA"/>
    <property type="match status" value="1"/>
</dbReference>
<dbReference type="InterPro" id="IPR036737">
    <property type="entry name" value="OmpA-like_sf"/>
</dbReference>
<keyword evidence="2" id="KW-0175">Coiled coil</keyword>
<dbReference type="InterPro" id="IPR006665">
    <property type="entry name" value="OmpA-like"/>
</dbReference>
<dbReference type="KEGG" id="slh:YH65_04230"/>
<feature type="domain" description="OmpA-like" evidence="4">
    <location>
        <begin position="240"/>
        <end position="370"/>
    </location>
</feature>
<feature type="coiled-coil region" evidence="2">
    <location>
        <begin position="172"/>
        <end position="213"/>
    </location>
</feature>
<dbReference type="SUPFAM" id="SSF103088">
    <property type="entry name" value="OmpA-like"/>
    <property type="match status" value="1"/>
</dbReference>
<reference evidence="5 6" key="1">
    <citation type="submission" date="2015-04" db="EMBL/GenBank/DDBJ databases">
        <title>Complete genome sequence of Sulfurovum lithotrophicum ATCC BAA-797T.</title>
        <authorList>
            <person name="Ahn J."/>
            <person name="Park G."/>
            <person name="Jeon W."/>
            <person name="Jang Y."/>
            <person name="Jang M."/>
            <person name="Lee H."/>
            <person name="Lee H."/>
        </authorList>
    </citation>
    <scope>NUCLEOTIDE SEQUENCE [LARGE SCALE GENOMIC DNA]</scope>
    <source>
        <strain evidence="6">ATCC BAA-797 / 42BKT</strain>
    </source>
</reference>